<dbReference type="PANTHER" id="PTHR43280:SF28">
    <property type="entry name" value="HTH-TYPE TRANSCRIPTIONAL ACTIVATOR RHAS"/>
    <property type="match status" value="1"/>
</dbReference>
<keyword evidence="2" id="KW-0238">DNA-binding</keyword>
<keyword evidence="6" id="KW-1185">Reference proteome</keyword>
<evidence type="ECO:0000256" key="1">
    <source>
        <dbReference type="ARBA" id="ARBA00023015"/>
    </source>
</evidence>
<dbReference type="SMART" id="SM00342">
    <property type="entry name" value="HTH_ARAC"/>
    <property type="match status" value="1"/>
</dbReference>
<dbReference type="InterPro" id="IPR020449">
    <property type="entry name" value="Tscrpt_reg_AraC-type_HTH"/>
</dbReference>
<evidence type="ECO:0000256" key="2">
    <source>
        <dbReference type="ARBA" id="ARBA00023125"/>
    </source>
</evidence>
<sequence>MPGKAMIKKVLKYSFSLLHVDHVRLNTQWNYKNVISPYYRIYYIDEGVGLIQTHHGAVELLPGHLYMIPSYTLCNLECKDQLSQYFIQFFEDSADGISLFSGKRAVIQRKAEPVDILNIQRLLEINPGRGINRSDNPRVYEKSLYYREYQQLNNHQLPNRYLETQGILLQLVARFLEASNPQKNPLPLPSVIMDTVSYIQLHLQNPLGLQLLAGRVNLHPDYFSRLFKEYMGERPIPFIQEKRIERAQYLIITDDMPLEAIARQTGFDNLSYFIKIFKRITNLTPGQYRTQHKIG</sequence>
<dbReference type="RefSeq" id="WP_327138712.1">
    <property type="nucleotide sequence ID" value="NZ_CP139960.1"/>
</dbReference>
<dbReference type="EMBL" id="CP139960">
    <property type="protein sequence ID" value="WQD38363.1"/>
    <property type="molecule type" value="Genomic_DNA"/>
</dbReference>
<dbReference type="InterPro" id="IPR009057">
    <property type="entry name" value="Homeodomain-like_sf"/>
</dbReference>
<evidence type="ECO:0000256" key="3">
    <source>
        <dbReference type="ARBA" id="ARBA00023163"/>
    </source>
</evidence>
<gene>
    <name evidence="5" type="ORF">U0035_22065</name>
</gene>
<evidence type="ECO:0000313" key="6">
    <source>
        <dbReference type="Proteomes" id="UP001325680"/>
    </source>
</evidence>
<reference evidence="5 6" key="1">
    <citation type="submission" date="2023-12" db="EMBL/GenBank/DDBJ databases">
        <title>Genome sequencing and assembly of bacterial species from a model synthetic community.</title>
        <authorList>
            <person name="Hogle S.L."/>
        </authorList>
    </citation>
    <scope>NUCLEOTIDE SEQUENCE [LARGE SCALE GENOMIC DNA]</scope>
    <source>
        <strain evidence="5 6">HAMBI_3031</strain>
    </source>
</reference>
<dbReference type="PROSITE" id="PS01124">
    <property type="entry name" value="HTH_ARAC_FAMILY_2"/>
    <property type="match status" value="1"/>
</dbReference>
<dbReference type="PRINTS" id="PR00032">
    <property type="entry name" value="HTHARAC"/>
</dbReference>
<dbReference type="InterPro" id="IPR018062">
    <property type="entry name" value="HTH_AraC-typ_CS"/>
</dbReference>
<organism evidence="5 6">
    <name type="scientific">Niabella yanshanensis</name>
    <dbReference type="NCBI Taxonomy" id="577386"/>
    <lineage>
        <taxon>Bacteria</taxon>
        <taxon>Pseudomonadati</taxon>
        <taxon>Bacteroidota</taxon>
        <taxon>Chitinophagia</taxon>
        <taxon>Chitinophagales</taxon>
        <taxon>Chitinophagaceae</taxon>
        <taxon>Niabella</taxon>
    </lineage>
</organism>
<keyword evidence="1" id="KW-0805">Transcription regulation</keyword>
<dbReference type="Proteomes" id="UP001325680">
    <property type="component" value="Chromosome"/>
</dbReference>
<dbReference type="InterPro" id="IPR018060">
    <property type="entry name" value="HTH_AraC"/>
</dbReference>
<dbReference type="PROSITE" id="PS00041">
    <property type="entry name" value="HTH_ARAC_FAMILY_1"/>
    <property type="match status" value="1"/>
</dbReference>
<dbReference type="SUPFAM" id="SSF46689">
    <property type="entry name" value="Homeodomain-like"/>
    <property type="match status" value="2"/>
</dbReference>
<keyword evidence="3" id="KW-0804">Transcription</keyword>
<evidence type="ECO:0000259" key="4">
    <source>
        <dbReference type="PROSITE" id="PS01124"/>
    </source>
</evidence>
<evidence type="ECO:0000313" key="5">
    <source>
        <dbReference type="EMBL" id="WQD38363.1"/>
    </source>
</evidence>
<protein>
    <submittedName>
        <fullName evidence="5">AraC family transcriptional regulator</fullName>
    </submittedName>
</protein>
<proteinExistence type="predicted"/>
<accession>A0ABZ0W528</accession>
<feature type="domain" description="HTH araC/xylS-type" evidence="4">
    <location>
        <begin position="193"/>
        <end position="291"/>
    </location>
</feature>
<dbReference type="Pfam" id="PF12833">
    <property type="entry name" value="HTH_18"/>
    <property type="match status" value="1"/>
</dbReference>
<name>A0ABZ0W528_9BACT</name>
<dbReference type="Gene3D" id="1.10.10.60">
    <property type="entry name" value="Homeodomain-like"/>
    <property type="match status" value="2"/>
</dbReference>
<dbReference type="PANTHER" id="PTHR43280">
    <property type="entry name" value="ARAC-FAMILY TRANSCRIPTIONAL REGULATOR"/>
    <property type="match status" value="1"/>
</dbReference>